<protein>
    <submittedName>
        <fullName evidence="1">Spore coat protein CotH</fullName>
    </submittedName>
</protein>
<dbReference type="Proteomes" id="UP000435036">
    <property type="component" value="Unassembled WGS sequence"/>
</dbReference>
<dbReference type="Pfam" id="PF08757">
    <property type="entry name" value="CotH"/>
    <property type="match status" value="1"/>
</dbReference>
<keyword evidence="1" id="KW-0946">Virion</keyword>
<dbReference type="InterPro" id="IPR014867">
    <property type="entry name" value="Spore_coat_CotH_CotH2/3/7"/>
</dbReference>
<evidence type="ECO:0000313" key="2">
    <source>
        <dbReference type="Proteomes" id="UP000435036"/>
    </source>
</evidence>
<evidence type="ECO:0000313" key="1">
    <source>
        <dbReference type="EMBL" id="MVZ62341.1"/>
    </source>
</evidence>
<gene>
    <name evidence="1" type="ORF">GQF63_09935</name>
</gene>
<accession>A0A6N8L1G1</accession>
<dbReference type="PROSITE" id="PS51257">
    <property type="entry name" value="PROKAR_LIPOPROTEIN"/>
    <property type="match status" value="1"/>
</dbReference>
<proteinExistence type="predicted"/>
<name>A0A6N8L1G1_9SPHI</name>
<dbReference type="EMBL" id="WSQA01000006">
    <property type="protein sequence ID" value="MVZ62341.1"/>
    <property type="molecule type" value="Genomic_DNA"/>
</dbReference>
<reference evidence="1 2" key="1">
    <citation type="submission" date="2019-12" db="EMBL/GenBank/DDBJ databases">
        <authorList>
            <person name="Dong K."/>
        </authorList>
    </citation>
    <scope>NUCLEOTIDE SEQUENCE [LARGE SCALE GENOMIC DNA]</scope>
    <source>
        <strain evidence="1 2">JCM 31225</strain>
    </source>
</reference>
<dbReference type="AlphaFoldDB" id="A0A6N8L1G1"/>
<keyword evidence="1" id="KW-0167">Capsid protein</keyword>
<sequence length="428" mass="49245">MLILPSKSTIVMKSIKTLIYVCISTLFLFSACTKPTGEKPDEIPDFDEKAELNEQIEAKIPHIYITTEGGAPVVSKEIYLNGEVEINGNGVQMDFIKTKTRIKGRGNSTWVRPKKPYRLKLDVAASIFGLPAAKDWVLLANHIDYTLMCNAVAMKIGQQLNMPFTNSIIPVDLTLNGVYMGNYTLTQQVEAKPTRIDVGEGGVLLEMDSYFDEDFKFKSAGLSLPVMIKSPDITSDAQFEKIKKEFEDFEKLIVDSKFPNTNYGNVFDKQQLVNYLIVNNLAGNFEINHPKSVYMHKKANGKYTMGPIWDFDYGFGFDEVKRSYFNFIEFPLLKTNDTRPGYYFYTIFLKDPEIRQLYKTTWSNFKSNQFDKLLTYIEEYAASIRESKKKDHELWKVGSNDLPTIKRDLKLYLHKRARYIDQYLSTLK</sequence>
<comment type="caution">
    <text evidence="1">The sequence shown here is derived from an EMBL/GenBank/DDBJ whole genome shotgun (WGS) entry which is preliminary data.</text>
</comment>
<keyword evidence="2" id="KW-1185">Reference proteome</keyword>
<organism evidence="1 2">
    <name type="scientific">Sphingobacterium humi</name>
    <dbReference type="NCBI Taxonomy" id="1796905"/>
    <lineage>
        <taxon>Bacteria</taxon>
        <taxon>Pseudomonadati</taxon>
        <taxon>Bacteroidota</taxon>
        <taxon>Sphingobacteriia</taxon>
        <taxon>Sphingobacteriales</taxon>
        <taxon>Sphingobacteriaceae</taxon>
        <taxon>Sphingobacterium</taxon>
    </lineage>
</organism>